<evidence type="ECO:0000256" key="1">
    <source>
        <dbReference type="SAM" id="Phobius"/>
    </source>
</evidence>
<dbReference type="Proteomes" id="UP001596990">
    <property type="component" value="Unassembled WGS sequence"/>
</dbReference>
<reference evidence="3" key="1">
    <citation type="journal article" date="2019" name="Int. J. Syst. Evol. Microbiol.">
        <title>The Global Catalogue of Microorganisms (GCM) 10K type strain sequencing project: providing services to taxonomists for standard genome sequencing and annotation.</title>
        <authorList>
            <consortium name="The Broad Institute Genomics Platform"/>
            <consortium name="The Broad Institute Genome Sequencing Center for Infectious Disease"/>
            <person name="Wu L."/>
            <person name="Ma J."/>
        </authorList>
    </citation>
    <scope>NUCLEOTIDE SEQUENCE [LARGE SCALE GENOMIC DNA]</scope>
    <source>
        <strain evidence="3">CCUG 56607</strain>
    </source>
</reference>
<comment type="caution">
    <text evidence="2">The sequence shown here is derived from an EMBL/GenBank/DDBJ whole genome shotgun (WGS) entry which is preliminary data.</text>
</comment>
<feature type="transmembrane region" description="Helical" evidence="1">
    <location>
        <begin position="23"/>
        <end position="42"/>
    </location>
</feature>
<dbReference type="RefSeq" id="WP_386056790.1">
    <property type="nucleotide sequence ID" value="NZ_JBHTKL010000001.1"/>
</dbReference>
<sequence>MKKSEWEHKMMHIASKWLPIPRVYRLGGFWNVVLILSILGWIKIIGDM</sequence>
<keyword evidence="1" id="KW-1133">Transmembrane helix</keyword>
<keyword evidence="1" id="KW-0472">Membrane</keyword>
<keyword evidence="1" id="KW-0812">Transmembrane</keyword>
<protein>
    <submittedName>
        <fullName evidence="2">Uncharacterized protein</fullName>
    </submittedName>
</protein>
<name>A0ABW3L186_9BACI</name>
<evidence type="ECO:0000313" key="3">
    <source>
        <dbReference type="Proteomes" id="UP001596990"/>
    </source>
</evidence>
<dbReference type="EMBL" id="JBHTKL010000001">
    <property type="protein sequence ID" value="MFD1018353.1"/>
    <property type="molecule type" value="Genomic_DNA"/>
</dbReference>
<proteinExistence type="predicted"/>
<accession>A0ABW3L186</accession>
<organism evidence="2 3">
    <name type="scientific">Thalassobacillus hwangdonensis</name>
    <dbReference type="NCBI Taxonomy" id="546108"/>
    <lineage>
        <taxon>Bacteria</taxon>
        <taxon>Bacillati</taxon>
        <taxon>Bacillota</taxon>
        <taxon>Bacilli</taxon>
        <taxon>Bacillales</taxon>
        <taxon>Bacillaceae</taxon>
        <taxon>Thalassobacillus</taxon>
    </lineage>
</organism>
<keyword evidence="3" id="KW-1185">Reference proteome</keyword>
<evidence type="ECO:0000313" key="2">
    <source>
        <dbReference type="EMBL" id="MFD1018353.1"/>
    </source>
</evidence>
<gene>
    <name evidence="2" type="ORF">ACFQ2J_03985</name>
</gene>